<reference evidence="2 3" key="2">
    <citation type="journal article" date="2019" name="G3 (Bethesda)">
        <title>Hybrid Assembly of the Genome of the Entomopathogenic Nematode Steinernema carpocapsae Identifies the X-Chromosome.</title>
        <authorList>
            <person name="Serra L."/>
            <person name="Macchietto M."/>
            <person name="Macias-Munoz A."/>
            <person name="McGill C.J."/>
            <person name="Rodriguez I.M."/>
            <person name="Rodriguez B."/>
            <person name="Murad R."/>
            <person name="Mortazavi A."/>
        </authorList>
    </citation>
    <scope>NUCLEOTIDE SEQUENCE [LARGE SCALE GENOMIC DNA]</scope>
    <source>
        <strain evidence="2 3">ALL</strain>
    </source>
</reference>
<evidence type="ECO:0000313" key="2">
    <source>
        <dbReference type="EMBL" id="TKR87993.1"/>
    </source>
</evidence>
<feature type="coiled-coil region" evidence="1">
    <location>
        <begin position="72"/>
        <end position="149"/>
    </location>
</feature>
<dbReference type="AlphaFoldDB" id="A0A4U5NXI5"/>
<dbReference type="OrthoDB" id="10625683at2759"/>
<dbReference type="Proteomes" id="UP000298663">
    <property type="component" value="Unassembled WGS sequence"/>
</dbReference>
<evidence type="ECO:0000256" key="1">
    <source>
        <dbReference type="SAM" id="Coils"/>
    </source>
</evidence>
<keyword evidence="3" id="KW-1185">Reference proteome</keyword>
<organism evidence="2 3">
    <name type="scientific">Steinernema carpocapsae</name>
    <name type="common">Entomopathogenic nematode</name>
    <dbReference type="NCBI Taxonomy" id="34508"/>
    <lineage>
        <taxon>Eukaryota</taxon>
        <taxon>Metazoa</taxon>
        <taxon>Ecdysozoa</taxon>
        <taxon>Nematoda</taxon>
        <taxon>Chromadorea</taxon>
        <taxon>Rhabditida</taxon>
        <taxon>Tylenchina</taxon>
        <taxon>Panagrolaimomorpha</taxon>
        <taxon>Strongyloidoidea</taxon>
        <taxon>Steinernematidae</taxon>
        <taxon>Steinernema</taxon>
    </lineage>
</organism>
<sequence>MDFEEYRNALALKRHRQARLMIIKKLINKEPIDEDCGVRMKTPLTLQSMAEQTAELVSEQNKLNSAPIEKVDEAAHARAQELTNEIKKFEEDRAELLALLQARNITYEDFVAYAESGNFDRNVAIREEIDETEKEIASFKAAIAQMKETNVDESTVTFN</sequence>
<name>A0A4U5NXI5_STECR</name>
<comment type="caution">
    <text evidence="2">The sequence shown here is derived from an EMBL/GenBank/DDBJ whole genome shotgun (WGS) entry which is preliminary data.</text>
</comment>
<proteinExistence type="predicted"/>
<reference evidence="2 3" key="1">
    <citation type="journal article" date="2015" name="Genome Biol.">
        <title>Comparative genomics of Steinernema reveals deeply conserved gene regulatory networks.</title>
        <authorList>
            <person name="Dillman A.R."/>
            <person name="Macchietto M."/>
            <person name="Porter C.F."/>
            <person name="Rogers A."/>
            <person name="Williams B."/>
            <person name="Antoshechkin I."/>
            <person name="Lee M.M."/>
            <person name="Goodwin Z."/>
            <person name="Lu X."/>
            <person name="Lewis E.E."/>
            <person name="Goodrich-Blair H."/>
            <person name="Stock S.P."/>
            <person name="Adams B.J."/>
            <person name="Sternberg P.W."/>
            <person name="Mortazavi A."/>
        </authorList>
    </citation>
    <scope>NUCLEOTIDE SEQUENCE [LARGE SCALE GENOMIC DNA]</scope>
    <source>
        <strain evidence="2 3">ALL</strain>
    </source>
</reference>
<evidence type="ECO:0000313" key="3">
    <source>
        <dbReference type="Proteomes" id="UP000298663"/>
    </source>
</evidence>
<accession>A0A4U5NXI5</accession>
<gene>
    <name evidence="2" type="ORF">L596_012305</name>
</gene>
<protein>
    <submittedName>
        <fullName evidence="2">Uncharacterized protein</fullName>
    </submittedName>
</protein>
<dbReference type="EMBL" id="AZBU02000003">
    <property type="protein sequence ID" value="TKR87993.1"/>
    <property type="molecule type" value="Genomic_DNA"/>
</dbReference>
<keyword evidence="1" id="KW-0175">Coiled coil</keyword>